<evidence type="ECO:0000256" key="5">
    <source>
        <dbReference type="ARBA" id="ARBA00023180"/>
    </source>
</evidence>
<evidence type="ECO:0000313" key="7">
    <source>
        <dbReference type="Proteomes" id="UP000002432"/>
    </source>
</evidence>
<dbReference type="STRING" id="204669.Acid345_1737"/>
<dbReference type="HOGENOM" id="CLU_034532_0_0_0"/>
<name>Q1IQW2_KORVE</name>
<dbReference type="GO" id="GO:0009395">
    <property type="term" value="P:phospholipid catabolic process"/>
    <property type="evidence" value="ECO:0007669"/>
    <property type="project" value="TreeGrafter"/>
</dbReference>
<evidence type="ECO:0000256" key="4">
    <source>
        <dbReference type="ARBA" id="ARBA00023098"/>
    </source>
</evidence>
<dbReference type="InterPro" id="IPR007000">
    <property type="entry name" value="PLipase_B-like"/>
</dbReference>
<dbReference type="Gene3D" id="3.60.60.30">
    <property type="match status" value="1"/>
</dbReference>
<keyword evidence="1" id="KW-0732">Signal</keyword>
<evidence type="ECO:0000313" key="6">
    <source>
        <dbReference type="EMBL" id="ABF40738.1"/>
    </source>
</evidence>
<keyword evidence="3" id="KW-0442">Lipid degradation</keyword>
<keyword evidence="4" id="KW-0443">Lipid metabolism</keyword>
<evidence type="ECO:0000256" key="2">
    <source>
        <dbReference type="ARBA" id="ARBA00022801"/>
    </source>
</evidence>
<dbReference type="eggNOG" id="COG0308">
    <property type="taxonomic scope" value="Bacteria"/>
</dbReference>
<protein>
    <submittedName>
        <fullName evidence="6">Peptidase C45, acyl-coenzyme A--6-aminopenicillanic acid acyl-transferase</fullName>
    </submittedName>
</protein>
<dbReference type="NCBIfam" id="NF040521">
    <property type="entry name" value="C45_proenzyme"/>
    <property type="match status" value="1"/>
</dbReference>
<dbReference type="GO" id="GO:0004620">
    <property type="term" value="F:phospholipase activity"/>
    <property type="evidence" value="ECO:0007669"/>
    <property type="project" value="InterPro"/>
</dbReference>
<gene>
    <name evidence="6" type="ordered locus">Acid345_1737</name>
</gene>
<keyword evidence="7" id="KW-1185">Reference proteome</keyword>
<keyword evidence="5" id="KW-0325">Glycoprotein</keyword>
<dbReference type="PANTHER" id="PTHR12370:SF3">
    <property type="entry name" value="PHOSPHOLIPASE B-LIKE 2-RELATED"/>
    <property type="match status" value="1"/>
</dbReference>
<reference evidence="6 7" key="1">
    <citation type="journal article" date="2009" name="Appl. Environ. Microbiol.">
        <title>Three genomes from the phylum Acidobacteria provide insight into the lifestyles of these microorganisms in soils.</title>
        <authorList>
            <person name="Ward N.L."/>
            <person name="Challacombe J.F."/>
            <person name="Janssen P.H."/>
            <person name="Henrissat B."/>
            <person name="Coutinho P.M."/>
            <person name="Wu M."/>
            <person name="Xie G."/>
            <person name="Haft D.H."/>
            <person name="Sait M."/>
            <person name="Badger J."/>
            <person name="Barabote R.D."/>
            <person name="Bradley B."/>
            <person name="Brettin T.S."/>
            <person name="Brinkac L.M."/>
            <person name="Bruce D."/>
            <person name="Creasy T."/>
            <person name="Daugherty S.C."/>
            <person name="Davidsen T.M."/>
            <person name="DeBoy R.T."/>
            <person name="Detter J.C."/>
            <person name="Dodson R.J."/>
            <person name="Durkin A.S."/>
            <person name="Ganapathy A."/>
            <person name="Gwinn-Giglio M."/>
            <person name="Han C.S."/>
            <person name="Khouri H."/>
            <person name="Kiss H."/>
            <person name="Kothari S.P."/>
            <person name="Madupu R."/>
            <person name="Nelson K.E."/>
            <person name="Nelson W.C."/>
            <person name="Paulsen I."/>
            <person name="Penn K."/>
            <person name="Ren Q."/>
            <person name="Rosovitz M.J."/>
            <person name="Selengut J.D."/>
            <person name="Shrivastava S."/>
            <person name="Sullivan S.A."/>
            <person name="Tapia R."/>
            <person name="Thompson L.S."/>
            <person name="Watkins K.L."/>
            <person name="Yang Q."/>
            <person name="Yu C."/>
            <person name="Zafar N."/>
            <person name="Zhou L."/>
            <person name="Kuske C.R."/>
        </authorList>
    </citation>
    <scope>NUCLEOTIDE SEQUENCE [LARGE SCALE GENOMIC DNA]</scope>
    <source>
        <strain evidence="6 7">Ellin345</strain>
    </source>
</reference>
<accession>Q1IQW2</accession>
<dbReference type="InterPro" id="IPR047794">
    <property type="entry name" value="C45_proenzyme-like"/>
</dbReference>
<dbReference type="GO" id="GO:0005576">
    <property type="term" value="C:extracellular region"/>
    <property type="evidence" value="ECO:0007669"/>
    <property type="project" value="TreeGrafter"/>
</dbReference>
<dbReference type="KEGG" id="aba:Acid345_1737"/>
<evidence type="ECO:0000256" key="1">
    <source>
        <dbReference type="ARBA" id="ARBA00022729"/>
    </source>
</evidence>
<sequence>MLLVLLASAGAFATKGDPIKARLGRSYRFERGGWVYVHLEGKPADLGFQQGYLLSAEIEDGFKVVQLRDTHVSKHDWDFFRKVAHDIFWPKIDPEYQAELKGIQEGLAAKGSELTLDDVVALNGMEEIADYYVPYLNRLQGKLNPKGAVAQGNCSAFVATGSYTADGKIVIAHNNWTSYISGERWRIIYDVVPEHGLHFIMDGYPGTITSGDDFGMNSEGLVVTETTISGFAGFDPAGKPEFVRSRKAMQYAKDIDQWIKIMQESNNGAYANDWLLADRKTNEIARVELGLLHSAVDRSTDGYFVGSNFPTDDALIHDETNFDVKDANSSPNARRKRWEQVIQQNKGKIDADLARNFMSDHYDAFDSKKEADLRSLCGHGDTDPRAEKVWEQDPFEPMGAVNGKTADFQMVKRMSFYARTGHPCGEKFKAEQFLKTHPEFNWQAPVLHDMVAGPWVIFTDHDSEDSDDADAGN</sequence>
<organism evidence="6 7">
    <name type="scientific">Koribacter versatilis (strain Ellin345)</name>
    <dbReference type="NCBI Taxonomy" id="204669"/>
    <lineage>
        <taxon>Bacteria</taxon>
        <taxon>Pseudomonadati</taxon>
        <taxon>Acidobacteriota</taxon>
        <taxon>Terriglobia</taxon>
        <taxon>Terriglobales</taxon>
        <taxon>Candidatus Korobacteraceae</taxon>
        <taxon>Candidatus Korobacter</taxon>
    </lineage>
</organism>
<dbReference type="Pfam" id="PF04916">
    <property type="entry name" value="Phospholip_B"/>
    <property type="match status" value="1"/>
</dbReference>
<dbReference type="PANTHER" id="PTHR12370">
    <property type="entry name" value="PHOSPHOLIPASE B-RELATED"/>
    <property type="match status" value="1"/>
</dbReference>
<dbReference type="EnsemblBacteria" id="ABF40738">
    <property type="protein sequence ID" value="ABF40738"/>
    <property type="gene ID" value="Acid345_1737"/>
</dbReference>
<dbReference type="Proteomes" id="UP000002432">
    <property type="component" value="Chromosome"/>
</dbReference>
<dbReference type="EMBL" id="CP000360">
    <property type="protein sequence ID" value="ABF40738.1"/>
    <property type="molecule type" value="Genomic_DNA"/>
</dbReference>
<dbReference type="AlphaFoldDB" id="Q1IQW2"/>
<proteinExistence type="predicted"/>
<keyword evidence="2" id="KW-0378">Hydrolase</keyword>
<evidence type="ECO:0000256" key="3">
    <source>
        <dbReference type="ARBA" id="ARBA00022963"/>
    </source>
</evidence>